<keyword evidence="2 12" id="KW-0004">4Fe-4S</keyword>
<feature type="binding site" evidence="12">
    <location>
        <position position="268"/>
    </location>
    <ligand>
        <name>[4Fe-4S] cluster</name>
        <dbReference type="ChEBI" id="CHEBI:49883"/>
        <label>2</label>
        <note>4Fe-4S-substrate</note>
    </ligand>
</feature>
<feature type="domain" description="Radical SAM core" evidence="13">
    <location>
        <begin position="4"/>
        <end position="227"/>
    </location>
</feature>
<dbReference type="InterPro" id="IPR000385">
    <property type="entry name" value="MoaA_NifB_PqqE_Fe-S-bd_CS"/>
</dbReference>
<comment type="similarity">
    <text evidence="12">Belongs to the radical SAM superfamily. MoaA family.</text>
</comment>
<evidence type="ECO:0000259" key="13">
    <source>
        <dbReference type="PROSITE" id="PS51918"/>
    </source>
</evidence>
<keyword evidence="6 12" id="KW-0408">Iron</keyword>
<dbReference type="RefSeq" id="WP_041897853.1">
    <property type="nucleotide sequence ID" value="NZ_CP010086.2"/>
</dbReference>
<feature type="binding site" evidence="12">
    <location>
        <position position="189"/>
    </location>
    <ligand>
        <name>S-adenosyl-L-methionine</name>
        <dbReference type="ChEBI" id="CHEBI:59789"/>
    </ligand>
</feature>
<dbReference type="InterPro" id="IPR058240">
    <property type="entry name" value="rSAM_sf"/>
</dbReference>
<feature type="binding site" evidence="12">
    <location>
        <position position="118"/>
    </location>
    <ligand>
        <name>S-adenosyl-L-methionine</name>
        <dbReference type="ChEBI" id="CHEBI:59789"/>
    </ligand>
</feature>
<dbReference type="SFLD" id="SFLDS00029">
    <property type="entry name" value="Radical_SAM"/>
    <property type="match status" value="1"/>
</dbReference>
<dbReference type="InterPro" id="IPR040064">
    <property type="entry name" value="MoaA-like"/>
</dbReference>
<reference evidence="15" key="1">
    <citation type="submission" date="2014-12" db="EMBL/GenBank/DDBJ databases">
        <title>Genome sequence of Clostridium beijerinckii strain 59B.</title>
        <authorList>
            <person name="Little G.T."/>
            <person name="Minton N.P."/>
        </authorList>
    </citation>
    <scope>NUCLEOTIDE SEQUENCE [LARGE SCALE GENOMIC DNA]</scope>
    <source>
        <strain evidence="15">59B</strain>
    </source>
</reference>
<keyword evidence="5 12" id="KW-0547">Nucleotide-binding</keyword>
<comment type="cofactor">
    <cofactor evidence="12">
        <name>[4Fe-4S] cluster</name>
        <dbReference type="ChEBI" id="CHEBI:49883"/>
    </cofactor>
    <text evidence="12">Binds 2 [4Fe-4S] clusters. Binds 1 [4Fe-4S] cluster coordinated with 3 cysteines and an exchangeable S-adenosyl-L-methionine and 1 [4Fe-4S] cluster coordinated with 3 cysteines and the GTP-derived substrate.</text>
</comment>
<dbReference type="PROSITE" id="PS51918">
    <property type="entry name" value="RADICAL_SAM"/>
    <property type="match status" value="1"/>
</dbReference>
<keyword evidence="4 12" id="KW-0479">Metal-binding</keyword>
<dbReference type="SFLD" id="SFLDG01386">
    <property type="entry name" value="main_SPASM_domain-containing"/>
    <property type="match status" value="1"/>
</dbReference>
<evidence type="ECO:0000256" key="1">
    <source>
        <dbReference type="ARBA" id="ARBA00012167"/>
    </source>
</evidence>
<dbReference type="SFLD" id="SFLDG01067">
    <property type="entry name" value="SPASM/twitch_domain_containing"/>
    <property type="match status" value="1"/>
</dbReference>
<dbReference type="InterPro" id="IPR013483">
    <property type="entry name" value="MoaA"/>
</dbReference>
<feature type="binding site" evidence="12">
    <location>
        <begin position="256"/>
        <end position="258"/>
    </location>
    <ligand>
        <name>GTP</name>
        <dbReference type="ChEBI" id="CHEBI:37565"/>
    </ligand>
</feature>
<evidence type="ECO:0000313" key="15">
    <source>
        <dbReference type="Proteomes" id="UP000031866"/>
    </source>
</evidence>
<evidence type="ECO:0000256" key="8">
    <source>
        <dbReference type="ARBA" id="ARBA00023134"/>
    </source>
</evidence>
<evidence type="ECO:0000313" key="14">
    <source>
        <dbReference type="EMBL" id="AJH00202.1"/>
    </source>
</evidence>
<dbReference type="CDD" id="cd01335">
    <property type="entry name" value="Radical_SAM"/>
    <property type="match status" value="1"/>
</dbReference>
<dbReference type="SFLD" id="SFLDG01383">
    <property type="entry name" value="cyclic_pyranopterin_phosphate"/>
    <property type="match status" value="1"/>
</dbReference>
<feature type="binding site" evidence="12">
    <location>
        <position position="94"/>
    </location>
    <ligand>
        <name>GTP</name>
        <dbReference type="ChEBI" id="CHEBI:37565"/>
    </ligand>
</feature>
<dbReference type="GO" id="GO:0006777">
    <property type="term" value="P:Mo-molybdopterin cofactor biosynthetic process"/>
    <property type="evidence" value="ECO:0007669"/>
    <property type="project" value="UniProtKB-UniRule"/>
</dbReference>
<dbReference type="GO" id="GO:0005525">
    <property type="term" value="F:GTP binding"/>
    <property type="evidence" value="ECO:0007669"/>
    <property type="project" value="UniProtKB-UniRule"/>
</dbReference>
<proteinExistence type="inferred from homology"/>
<gene>
    <name evidence="12" type="primary">moaA</name>
    <name evidence="14" type="ORF">LF65_03645</name>
</gene>
<dbReference type="PANTHER" id="PTHR22960">
    <property type="entry name" value="MOLYBDOPTERIN COFACTOR SYNTHESIS PROTEIN A"/>
    <property type="match status" value="1"/>
</dbReference>
<evidence type="ECO:0000256" key="3">
    <source>
        <dbReference type="ARBA" id="ARBA00022691"/>
    </source>
</evidence>
<dbReference type="SMART" id="SM00729">
    <property type="entry name" value="Elp3"/>
    <property type="match status" value="1"/>
</dbReference>
<evidence type="ECO:0000256" key="7">
    <source>
        <dbReference type="ARBA" id="ARBA00023014"/>
    </source>
</evidence>
<dbReference type="STRING" id="1520.LF65_03645"/>
<evidence type="ECO:0000256" key="9">
    <source>
        <dbReference type="ARBA" id="ARBA00023150"/>
    </source>
</evidence>
<evidence type="ECO:0000256" key="4">
    <source>
        <dbReference type="ARBA" id="ARBA00022723"/>
    </source>
</evidence>
<dbReference type="InterPro" id="IPR050105">
    <property type="entry name" value="MoCo_biosynth_MoaA/MoaC"/>
</dbReference>
<dbReference type="Proteomes" id="UP000031866">
    <property type="component" value="Chromosome"/>
</dbReference>
<feature type="binding site" evidence="12">
    <location>
        <position position="67"/>
    </location>
    <ligand>
        <name>S-adenosyl-L-methionine</name>
        <dbReference type="ChEBI" id="CHEBI:59789"/>
    </ligand>
</feature>
<keyword evidence="7 12" id="KW-0411">Iron-sulfur</keyword>
<dbReference type="InterPro" id="IPR007197">
    <property type="entry name" value="rSAM"/>
</dbReference>
<dbReference type="KEGG" id="cbei:LF65_03645"/>
<dbReference type="GO" id="GO:0051539">
    <property type="term" value="F:4 iron, 4 sulfur cluster binding"/>
    <property type="evidence" value="ECO:0007669"/>
    <property type="project" value="UniProtKB-UniRule"/>
</dbReference>
<dbReference type="InterPro" id="IPR010505">
    <property type="entry name" value="MoaA_twitch"/>
</dbReference>
<dbReference type="OrthoDB" id="9763993at2"/>
<dbReference type="NCBIfam" id="TIGR02666">
    <property type="entry name" value="moaA"/>
    <property type="match status" value="1"/>
</dbReference>
<dbReference type="UniPathway" id="UPA00344"/>
<feature type="binding site" evidence="12">
    <location>
        <position position="254"/>
    </location>
    <ligand>
        <name>[4Fe-4S] cluster</name>
        <dbReference type="ChEBI" id="CHEBI:49883"/>
        <label>2</label>
        <note>4Fe-4S-substrate</note>
    </ligand>
</feature>
<evidence type="ECO:0000256" key="10">
    <source>
        <dbReference type="ARBA" id="ARBA00023239"/>
    </source>
</evidence>
<dbReference type="InterPro" id="IPR013785">
    <property type="entry name" value="Aldolase_TIM"/>
</dbReference>
<dbReference type="Gene3D" id="3.20.20.70">
    <property type="entry name" value="Aldolase class I"/>
    <property type="match status" value="1"/>
</dbReference>
<feature type="binding site" evidence="12">
    <location>
        <position position="251"/>
    </location>
    <ligand>
        <name>[4Fe-4S] cluster</name>
        <dbReference type="ChEBI" id="CHEBI:49883"/>
        <label>2</label>
        <note>4Fe-4S-substrate</note>
    </ligand>
</feature>
<dbReference type="Pfam" id="PF04055">
    <property type="entry name" value="Radical_SAM"/>
    <property type="match status" value="1"/>
</dbReference>
<accession>A0A0B5QPL6</accession>
<feature type="binding site" evidence="12">
    <location>
        <position position="26"/>
    </location>
    <ligand>
        <name>S-adenosyl-L-methionine</name>
        <dbReference type="ChEBI" id="CHEBI:59789"/>
    </ligand>
</feature>
<evidence type="ECO:0000256" key="11">
    <source>
        <dbReference type="ARBA" id="ARBA00048697"/>
    </source>
</evidence>
<dbReference type="PANTHER" id="PTHR22960:SF0">
    <property type="entry name" value="MOLYBDENUM COFACTOR BIOSYNTHESIS PROTEIN 1"/>
    <property type="match status" value="1"/>
</dbReference>
<organism evidence="14 15">
    <name type="scientific">Clostridium beijerinckii</name>
    <name type="common">Clostridium MP</name>
    <dbReference type="NCBI Taxonomy" id="1520"/>
    <lineage>
        <taxon>Bacteria</taxon>
        <taxon>Bacillati</taxon>
        <taxon>Bacillota</taxon>
        <taxon>Clostridia</taxon>
        <taxon>Eubacteriales</taxon>
        <taxon>Clostridiaceae</taxon>
        <taxon>Clostridium</taxon>
    </lineage>
</organism>
<dbReference type="EC" id="4.1.99.22" evidence="1 12"/>
<dbReference type="CDD" id="cd21117">
    <property type="entry name" value="Twitch_MoaA"/>
    <property type="match status" value="1"/>
</dbReference>
<keyword evidence="8 12" id="KW-0342">GTP-binding</keyword>
<feature type="binding site" evidence="12">
    <location>
        <position position="24"/>
    </location>
    <ligand>
        <name>[4Fe-4S] cluster</name>
        <dbReference type="ChEBI" id="CHEBI:49883"/>
        <label>1</label>
        <note>4Fe-4S-S-AdoMet</note>
    </ligand>
</feature>
<feature type="binding site" evidence="12">
    <location>
        <position position="155"/>
    </location>
    <ligand>
        <name>GTP</name>
        <dbReference type="ChEBI" id="CHEBI:37565"/>
    </ligand>
</feature>
<dbReference type="GO" id="GO:0046872">
    <property type="term" value="F:metal ion binding"/>
    <property type="evidence" value="ECO:0007669"/>
    <property type="project" value="UniProtKB-KW"/>
</dbReference>
<comment type="subunit">
    <text evidence="12">Monomer and homodimer.</text>
</comment>
<evidence type="ECO:0000256" key="5">
    <source>
        <dbReference type="ARBA" id="ARBA00022741"/>
    </source>
</evidence>
<feature type="binding site" evidence="12">
    <location>
        <position position="27"/>
    </location>
    <ligand>
        <name>[4Fe-4S] cluster</name>
        <dbReference type="ChEBI" id="CHEBI:49883"/>
        <label>1</label>
        <note>4Fe-4S-S-AdoMet</note>
    </ligand>
</feature>
<dbReference type="NCBIfam" id="NF001199">
    <property type="entry name" value="PRK00164.2-1"/>
    <property type="match status" value="1"/>
</dbReference>
<keyword evidence="10 12" id="KW-0456">Lyase</keyword>
<sequence>MIDIYNRKIDYIRISVTDRCNLRCIYCMPESGISFFSHEMLLTYEEITQLCELFVKTGISKVKITGGEPLVRKDLNKLIKSIKDIDGINNITLTTNGILLEEQLDDLIKSGLDAVNISIDTLREDRYREITRVGEVHKVIRGIYKALKYKNLKVKLNYVPIKGKNEDEIIDIINLTKHKDLSVRFIELMPIGLGKDMAGYSDEEIISIIENKIGKMTPYKGKLGNGPSNYFSLDGYKGKIGFISAVSHKFCENCNRVRLTSDGFLKKCLQYEYGCDLKSMLRSGKSNDEILKIIEETIYNKPKNHHFNKENEKNSETKAMFQIGG</sequence>
<keyword evidence="3 12" id="KW-0949">S-adenosyl-L-methionine</keyword>
<protein>
    <recommendedName>
        <fullName evidence="1 12">GTP 3',8-cyclase</fullName>
        <ecNumber evidence="1 12">4.1.99.22</ecNumber>
    </recommendedName>
    <alternativeName>
        <fullName evidence="12">Molybdenum cofactor biosynthesis protein A</fullName>
    </alternativeName>
</protein>
<dbReference type="AlphaFoldDB" id="A0A0B5QPL6"/>
<dbReference type="PROSITE" id="PS01305">
    <property type="entry name" value="MOAA_NIFB_PQQE"/>
    <property type="match status" value="1"/>
</dbReference>
<dbReference type="EMBL" id="CP010086">
    <property type="protein sequence ID" value="AJH00202.1"/>
    <property type="molecule type" value="Genomic_DNA"/>
</dbReference>
<comment type="catalytic activity">
    <reaction evidence="11 12">
        <text>GTP + AH2 + S-adenosyl-L-methionine = (8S)-3',8-cyclo-7,8-dihydroguanosine 5'-triphosphate + 5'-deoxyadenosine + L-methionine + A + H(+)</text>
        <dbReference type="Rhea" id="RHEA:49576"/>
        <dbReference type="ChEBI" id="CHEBI:13193"/>
        <dbReference type="ChEBI" id="CHEBI:15378"/>
        <dbReference type="ChEBI" id="CHEBI:17319"/>
        <dbReference type="ChEBI" id="CHEBI:17499"/>
        <dbReference type="ChEBI" id="CHEBI:37565"/>
        <dbReference type="ChEBI" id="CHEBI:57844"/>
        <dbReference type="ChEBI" id="CHEBI:59789"/>
        <dbReference type="ChEBI" id="CHEBI:131766"/>
        <dbReference type="EC" id="4.1.99.22"/>
    </reaction>
</comment>
<comment type="pathway">
    <text evidence="12">Cofactor biosynthesis; molybdopterin biosynthesis.</text>
</comment>
<keyword evidence="9 12" id="KW-0501">Molybdenum cofactor biosynthesis</keyword>
<name>A0A0B5QPL6_CLOBE</name>
<feature type="binding site" evidence="12">
    <location>
        <position position="13"/>
    </location>
    <ligand>
        <name>GTP</name>
        <dbReference type="ChEBI" id="CHEBI:37565"/>
    </ligand>
</feature>
<dbReference type="Pfam" id="PF06463">
    <property type="entry name" value="Mob_synth_C"/>
    <property type="match status" value="1"/>
</dbReference>
<dbReference type="GO" id="GO:0061798">
    <property type="term" value="F:GTP 3',8'-cyclase activity"/>
    <property type="evidence" value="ECO:0007669"/>
    <property type="project" value="UniProtKB-UniRule"/>
</dbReference>
<dbReference type="GO" id="GO:0061799">
    <property type="term" value="F:cyclic pyranopterin monophosphate synthase activity"/>
    <property type="evidence" value="ECO:0007669"/>
    <property type="project" value="TreeGrafter"/>
</dbReference>
<dbReference type="GO" id="GO:1904047">
    <property type="term" value="F:S-adenosyl-L-methionine binding"/>
    <property type="evidence" value="ECO:0007669"/>
    <property type="project" value="UniProtKB-UniRule"/>
</dbReference>
<evidence type="ECO:0000256" key="6">
    <source>
        <dbReference type="ARBA" id="ARBA00023004"/>
    </source>
</evidence>
<dbReference type="HAMAP" id="MF_01225_B">
    <property type="entry name" value="MoaA_B"/>
    <property type="match status" value="1"/>
</dbReference>
<evidence type="ECO:0000256" key="12">
    <source>
        <dbReference type="HAMAP-Rule" id="MF_01225"/>
    </source>
</evidence>
<dbReference type="SUPFAM" id="SSF102114">
    <property type="entry name" value="Radical SAM enzymes"/>
    <property type="match status" value="1"/>
</dbReference>
<comment type="caution">
    <text evidence="12">Lacks conserved residue(s) required for the propagation of feature annotation.</text>
</comment>
<comment type="function">
    <text evidence="12">Catalyzes the cyclization of GTP to (8S)-3',8-cyclo-7,8-dihydroguanosine 5'-triphosphate.</text>
</comment>
<feature type="binding site" evidence="12">
    <location>
        <position position="20"/>
    </location>
    <ligand>
        <name>[4Fe-4S] cluster</name>
        <dbReference type="ChEBI" id="CHEBI:49883"/>
        <label>1</label>
        <note>4Fe-4S-S-AdoMet</note>
    </ligand>
</feature>
<evidence type="ECO:0000256" key="2">
    <source>
        <dbReference type="ARBA" id="ARBA00022485"/>
    </source>
</evidence>
<dbReference type="InterPro" id="IPR006638">
    <property type="entry name" value="Elp3/MiaA/NifB-like_rSAM"/>
</dbReference>